<protein>
    <submittedName>
        <fullName evidence="1">Uncharacterized protein</fullName>
    </submittedName>
</protein>
<name>A0A6I8M4R2_9PSEU</name>
<reference evidence="1 2" key="1">
    <citation type="submission" date="2019-09" db="EMBL/GenBank/DDBJ databases">
        <authorList>
            <person name="Leyn A S."/>
        </authorList>
    </citation>
    <scope>NUCLEOTIDE SEQUENCE [LARGE SCALE GENOMIC DNA]</scope>
    <source>
        <strain evidence="1">AA231_1</strain>
    </source>
</reference>
<dbReference type="EMBL" id="CABVGP010000003">
    <property type="protein sequence ID" value="VVJ22640.1"/>
    <property type="molecule type" value="Genomic_DNA"/>
</dbReference>
<accession>A0A6I8M4R2</accession>
<dbReference type="RefSeq" id="WP_196425740.1">
    <property type="nucleotide sequence ID" value="NZ_CABVGP010000003.1"/>
</dbReference>
<gene>
    <name evidence="1" type="ORF">AA23TX_07557</name>
</gene>
<proteinExistence type="predicted"/>
<organism evidence="1 2">
    <name type="scientific">Amycolatopsis camponoti</name>
    <dbReference type="NCBI Taxonomy" id="2606593"/>
    <lineage>
        <taxon>Bacteria</taxon>
        <taxon>Bacillati</taxon>
        <taxon>Actinomycetota</taxon>
        <taxon>Actinomycetes</taxon>
        <taxon>Pseudonocardiales</taxon>
        <taxon>Pseudonocardiaceae</taxon>
        <taxon>Amycolatopsis</taxon>
    </lineage>
</organism>
<keyword evidence="2" id="KW-1185">Reference proteome</keyword>
<dbReference type="Proteomes" id="UP000399805">
    <property type="component" value="Unassembled WGS sequence"/>
</dbReference>
<dbReference type="AlphaFoldDB" id="A0A6I8M4R2"/>
<sequence>MTAILTASRNSLSDLVTRMKRVNHRLDHEAKLIADLRRSSLTPACFVPGIEHHAAAAIIRAGLPAIEHHRRPLQPRIDEHLFLDVAARTGVRILACWDDRAHRVRMQVAEVGEPDLWDRIVVLFTQWEMNGRPVPVTTRTHGSAS</sequence>
<evidence type="ECO:0000313" key="1">
    <source>
        <dbReference type="EMBL" id="VVJ22640.1"/>
    </source>
</evidence>
<evidence type="ECO:0000313" key="2">
    <source>
        <dbReference type="Proteomes" id="UP000399805"/>
    </source>
</evidence>